<organism evidence="2 3">
    <name type="scientific">Vagococcus silagei</name>
    <dbReference type="NCBI Taxonomy" id="2508885"/>
    <lineage>
        <taxon>Bacteria</taxon>
        <taxon>Bacillati</taxon>
        <taxon>Bacillota</taxon>
        <taxon>Bacilli</taxon>
        <taxon>Lactobacillales</taxon>
        <taxon>Enterococcaceae</taxon>
        <taxon>Vagococcus</taxon>
    </lineage>
</organism>
<comment type="caution">
    <text evidence="2">The sequence shown here is derived from an EMBL/GenBank/DDBJ whole genome shotgun (WGS) entry which is preliminary data.</text>
</comment>
<dbReference type="OrthoDB" id="7057004at2"/>
<evidence type="ECO:0000313" key="2">
    <source>
        <dbReference type="EMBL" id="THB60099.1"/>
    </source>
</evidence>
<feature type="transmembrane region" description="Helical" evidence="1">
    <location>
        <begin position="60"/>
        <end position="77"/>
    </location>
</feature>
<dbReference type="InterPro" id="IPR010699">
    <property type="entry name" value="DUF1275"/>
</dbReference>
<dbReference type="Proteomes" id="UP000310506">
    <property type="component" value="Unassembled WGS sequence"/>
</dbReference>
<feature type="transmembrane region" description="Helical" evidence="1">
    <location>
        <begin position="89"/>
        <end position="106"/>
    </location>
</feature>
<protein>
    <submittedName>
        <fullName evidence="2">DUF1275 domain-containing protein</fullName>
    </submittedName>
</protein>
<name>A0A4V3TUS5_9ENTE</name>
<feature type="transmembrane region" description="Helical" evidence="1">
    <location>
        <begin position="112"/>
        <end position="130"/>
    </location>
</feature>
<sequence length="231" mass="26513">MKHNFHEDQLVGLTLAFIGGAMDGFTYVHYGTFATAQTGNLILAIIEAFDHQWKIVGDKLLSTVCFCLGIFFAKYLIDFFSKKQVTTWRLGFLYFEGLIFMVLGISNFMQHTLLVTNVISFIAAIQWVAFDKINGLTYTNLFTTGNLKSLVVSYYDYFSTKDRSHLIKAHHFFFVVTAFFSGAIATVYLYKTWQLGEKSLFIPATAVFGLALFESFMIWRFRKIEKNNLLH</sequence>
<gene>
    <name evidence="2" type="ORF">ESZ54_12140</name>
</gene>
<keyword evidence="1" id="KW-0472">Membrane</keyword>
<evidence type="ECO:0000313" key="3">
    <source>
        <dbReference type="Proteomes" id="UP000310506"/>
    </source>
</evidence>
<keyword evidence="3" id="KW-1185">Reference proteome</keyword>
<dbReference type="Pfam" id="PF06912">
    <property type="entry name" value="DUF1275"/>
    <property type="match status" value="1"/>
</dbReference>
<dbReference type="AlphaFoldDB" id="A0A4V3TUS5"/>
<feature type="transmembrane region" description="Helical" evidence="1">
    <location>
        <begin position="202"/>
        <end position="221"/>
    </location>
</feature>
<reference evidence="2 3" key="1">
    <citation type="submission" date="2019-01" db="EMBL/GenBank/DDBJ databases">
        <title>Vagococcus silagei sp. nov. isolated from brewer's grain.</title>
        <authorList>
            <person name="Guu J.-R."/>
        </authorList>
    </citation>
    <scope>NUCLEOTIDE SEQUENCE [LARGE SCALE GENOMIC DNA]</scope>
    <source>
        <strain evidence="2 3">2B-2</strain>
    </source>
</reference>
<accession>A0A4V3TUS5</accession>
<evidence type="ECO:0000256" key="1">
    <source>
        <dbReference type="SAM" id="Phobius"/>
    </source>
</evidence>
<proteinExistence type="predicted"/>
<dbReference type="RefSeq" id="WP_136137917.1">
    <property type="nucleotide sequence ID" value="NZ_SDGV01000042.1"/>
</dbReference>
<dbReference type="PANTHER" id="PTHR37314">
    <property type="entry name" value="SLR0142 PROTEIN"/>
    <property type="match status" value="1"/>
</dbReference>
<feature type="transmembrane region" description="Helical" evidence="1">
    <location>
        <begin position="171"/>
        <end position="190"/>
    </location>
</feature>
<dbReference type="EMBL" id="SDGV01000042">
    <property type="protein sequence ID" value="THB60099.1"/>
    <property type="molecule type" value="Genomic_DNA"/>
</dbReference>
<keyword evidence="1" id="KW-0812">Transmembrane</keyword>
<dbReference type="PANTHER" id="PTHR37314:SF4">
    <property type="entry name" value="UPF0700 TRANSMEMBRANE PROTEIN YOAK"/>
    <property type="match status" value="1"/>
</dbReference>
<keyword evidence="1" id="KW-1133">Transmembrane helix</keyword>